<evidence type="ECO:0000313" key="1">
    <source>
        <dbReference type="EMBL" id="PTB97371.1"/>
    </source>
</evidence>
<dbReference type="AlphaFoldDB" id="A0A2T4DU59"/>
<evidence type="ECO:0008006" key="3">
    <source>
        <dbReference type="Google" id="ProtNLM"/>
    </source>
</evidence>
<sequence length="189" mass="21939">MNVIFKGVEDQRIKDSFLKVMKEYESLHDYQITLTQSRIKASTMQAQPIINLKSIFTGIKKYEIKLGVYVRDSETITVADLPEDVLTGWFAHELGHLVDYEAFSNIKMVLYGLKYLISEKFKIKVEHAADYIAIENGFRDEIIATKNFILNHETLEEAYKEQIRKYYLSVDDVIMCSKKEPLMKPKVGT</sequence>
<reference evidence="1 2" key="1">
    <citation type="submission" date="2018-03" db="EMBL/GenBank/DDBJ databases">
        <title>Cross-interface Injection: A General Nanoliter Liquid Handling Method Applied to Single Cells Genome Amplification Automated Nanoliter Liquid Handling Applied to Single Cell Multiple Displacement Amplification.</title>
        <authorList>
            <person name="Yun J."/>
            <person name="Xu P."/>
            <person name="Xu J."/>
            <person name="Dai X."/>
            <person name="Wang Y."/>
            <person name="Zheng X."/>
            <person name="Cao C."/>
            <person name="Yi Q."/>
            <person name="Zhu Y."/>
            <person name="Wang L."/>
            <person name="Dong Z."/>
            <person name="Huang Y."/>
            <person name="Huang L."/>
            <person name="Du W."/>
        </authorList>
    </citation>
    <scope>NUCLEOTIDE SEQUENCE [LARGE SCALE GENOMIC DNA]</scope>
    <source>
        <strain evidence="1 2">Z-D1-2</strain>
    </source>
</reference>
<evidence type="ECO:0000313" key="2">
    <source>
        <dbReference type="Proteomes" id="UP000240608"/>
    </source>
</evidence>
<name>A0A2T4DU59_9BACT</name>
<organism evidence="1 2">
    <name type="scientific">Marivirga lumbricoides</name>
    <dbReference type="NCBI Taxonomy" id="1046115"/>
    <lineage>
        <taxon>Bacteria</taxon>
        <taxon>Pseudomonadati</taxon>
        <taxon>Bacteroidota</taxon>
        <taxon>Cytophagia</taxon>
        <taxon>Cytophagales</taxon>
        <taxon>Marivirgaceae</taxon>
        <taxon>Marivirga</taxon>
    </lineage>
</organism>
<dbReference type="EMBL" id="PYVU01000016">
    <property type="protein sequence ID" value="PTB97371.1"/>
    <property type="molecule type" value="Genomic_DNA"/>
</dbReference>
<comment type="caution">
    <text evidence="1">The sequence shown here is derived from an EMBL/GenBank/DDBJ whole genome shotgun (WGS) entry which is preliminary data.</text>
</comment>
<protein>
    <recommendedName>
        <fullName evidence="3">Peptidase</fullName>
    </recommendedName>
</protein>
<proteinExistence type="predicted"/>
<accession>A0A2T4DU59</accession>
<gene>
    <name evidence="1" type="ORF">C9994_03265</name>
</gene>
<dbReference type="Proteomes" id="UP000240608">
    <property type="component" value="Unassembled WGS sequence"/>
</dbReference>